<proteinExistence type="inferred from homology"/>
<dbReference type="PANTHER" id="PTHR42747:SF3">
    <property type="entry name" value="NITRONATE MONOOXYGENASE-RELATED"/>
    <property type="match status" value="1"/>
</dbReference>
<accession>C2XRA5</accession>
<keyword evidence="10" id="KW-0503">Monooxygenase</keyword>
<comment type="catalytic activity">
    <reaction evidence="12">
        <text>3 propionate 3-nitronate + 3 O2 + H2O = 3 3-oxopropanoate + 2 nitrate + nitrite + H2O2 + 3 H(+)</text>
        <dbReference type="Rhea" id="RHEA:57332"/>
        <dbReference type="ChEBI" id="CHEBI:15377"/>
        <dbReference type="ChEBI" id="CHEBI:15378"/>
        <dbReference type="ChEBI" id="CHEBI:15379"/>
        <dbReference type="ChEBI" id="CHEBI:16240"/>
        <dbReference type="ChEBI" id="CHEBI:16301"/>
        <dbReference type="ChEBI" id="CHEBI:17632"/>
        <dbReference type="ChEBI" id="CHEBI:33190"/>
        <dbReference type="ChEBI" id="CHEBI:136067"/>
    </reaction>
</comment>
<dbReference type="AlphaFoldDB" id="C2XRA5"/>
<protein>
    <recommendedName>
        <fullName evidence="4">Probable nitronate monooxygenase</fullName>
    </recommendedName>
    <alternativeName>
        <fullName evidence="11">Propionate 3-nitronate monooxygenase</fullName>
    </alternativeName>
</protein>
<evidence type="ECO:0000256" key="2">
    <source>
        <dbReference type="ARBA" id="ARBA00003535"/>
    </source>
</evidence>
<keyword evidence="6" id="KW-0285">Flavoprotein</keyword>
<comment type="similarity">
    <text evidence="3">Belongs to the nitronate monooxygenase family. NMO class I subfamily.</text>
</comment>
<evidence type="ECO:0000256" key="4">
    <source>
        <dbReference type="ARBA" id="ARBA00013457"/>
    </source>
</evidence>
<gene>
    <name evidence="13" type="ORF">bcere0026_12160</name>
</gene>
<dbReference type="SUPFAM" id="SSF51412">
    <property type="entry name" value="Inosine monophosphate dehydrogenase (IMPDH)"/>
    <property type="match status" value="1"/>
</dbReference>
<comment type="cofactor">
    <cofactor evidence="1">
        <name>FMN</name>
        <dbReference type="ChEBI" id="CHEBI:58210"/>
    </cofactor>
</comment>
<keyword evidence="7" id="KW-0288">FMN</keyword>
<keyword evidence="5" id="KW-0216">Detoxification</keyword>
<keyword evidence="8" id="KW-0547">Nucleotide-binding</keyword>
<dbReference type="GO" id="GO:0051213">
    <property type="term" value="F:dioxygenase activity"/>
    <property type="evidence" value="ECO:0007669"/>
    <property type="project" value="UniProtKB-KW"/>
</dbReference>
<comment type="caution">
    <text evidence="13">The sequence shown here is derived from an EMBL/GenBank/DDBJ whole genome shotgun (WGS) entry which is preliminary data.</text>
</comment>
<dbReference type="InterPro" id="IPR013785">
    <property type="entry name" value="Aldolase_TIM"/>
</dbReference>
<keyword evidence="13" id="KW-0223">Dioxygenase</keyword>
<evidence type="ECO:0000313" key="13">
    <source>
        <dbReference type="EMBL" id="EEL71820.1"/>
    </source>
</evidence>
<name>C2XRA5_BACMY</name>
<evidence type="ECO:0000256" key="12">
    <source>
        <dbReference type="ARBA" id="ARBA00049401"/>
    </source>
</evidence>
<dbReference type="GO" id="GO:0018580">
    <property type="term" value="F:nitronate monooxygenase activity"/>
    <property type="evidence" value="ECO:0007669"/>
    <property type="project" value="InterPro"/>
</dbReference>
<dbReference type="GO" id="GO:0009636">
    <property type="term" value="P:response to toxic substance"/>
    <property type="evidence" value="ECO:0007669"/>
    <property type="project" value="UniProtKB-KW"/>
</dbReference>
<dbReference type="PANTHER" id="PTHR42747">
    <property type="entry name" value="NITRONATE MONOOXYGENASE-RELATED"/>
    <property type="match status" value="1"/>
</dbReference>
<dbReference type="Pfam" id="PF03060">
    <property type="entry name" value="NMO"/>
    <property type="match status" value="1"/>
</dbReference>
<dbReference type="EMBL" id="ACMP01000046">
    <property type="protein sequence ID" value="EEL71820.1"/>
    <property type="molecule type" value="Genomic_DNA"/>
</dbReference>
<dbReference type="Proteomes" id="UP000001753">
    <property type="component" value="Chromosome"/>
</dbReference>
<organism evidence="13">
    <name type="scientific">Bacillus mycoides</name>
    <dbReference type="NCBI Taxonomy" id="1405"/>
    <lineage>
        <taxon>Bacteria</taxon>
        <taxon>Bacillati</taxon>
        <taxon>Bacillota</taxon>
        <taxon>Bacilli</taxon>
        <taxon>Bacillales</taxon>
        <taxon>Bacillaceae</taxon>
        <taxon>Bacillus</taxon>
        <taxon>Bacillus cereus group</taxon>
    </lineage>
</organism>
<dbReference type="CDD" id="cd04730">
    <property type="entry name" value="NPD_like"/>
    <property type="match status" value="1"/>
</dbReference>
<sequence length="391" mass="42502">MSESSILVKEGESMSYKEGIGKVGGKMMFTSRVIDILQIKYPIIQAGMAGAITTSELVAAVSNSGGLGTLGAGYMSPEQIREAIYKIRELTNKPFGVNLLLTKEIQIEEEKVNEAKVLLSGVNRELGIEEEKTLKLPKGYKEQLQVLLEEKVPVVSFAFQTLEKEEIDDLKKEGIKVIGTATHVAEAKALAKLGVDIIVGQGSEAGGHRGTFIGKEQDAMIGTFALIPQLVAEVPHIPIVAAGGVMNGQGLVAAFALGAEAVQMGSAFLTSEESITHDVYKEAILHSTDTSTTVTRAFSGKYARGIRNEFIEKHEGREANLPMYPVQNVLTSKIRQEAAKQNKEEYMSLWAGQASSLARTESAQHVVKRVMKEAENVIEQLQGVYRKRPLE</sequence>
<evidence type="ECO:0000256" key="1">
    <source>
        <dbReference type="ARBA" id="ARBA00001917"/>
    </source>
</evidence>
<dbReference type="GO" id="GO:0000166">
    <property type="term" value="F:nucleotide binding"/>
    <property type="evidence" value="ECO:0007669"/>
    <property type="project" value="UniProtKB-KW"/>
</dbReference>
<keyword evidence="9" id="KW-0560">Oxidoreductase</keyword>
<evidence type="ECO:0000256" key="3">
    <source>
        <dbReference type="ARBA" id="ARBA00009881"/>
    </source>
</evidence>
<evidence type="ECO:0000256" key="9">
    <source>
        <dbReference type="ARBA" id="ARBA00023002"/>
    </source>
</evidence>
<evidence type="ECO:0000256" key="8">
    <source>
        <dbReference type="ARBA" id="ARBA00022741"/>
    </source>
</evidence>
<evidence type="ECO:0000256" key="5">
    <source>
        <dbReference type="ARBA" id="ARBA00022575"/>
    </source>
</evidence>
<dbReference type="InterPro" id="IPR004136">
    <property type="entry name" value="NMO"/>
</dbReference>
<dbReference type="FunFam" id="3.20.20.70:FF:000154">
    <property type="entry name" value="Probable nitronate monooxygenase"/>
    <property type="match status" value="1"/>
</dbReference>
<dbReference type="HOGENOM" id="CLU_038732_5_1_9"/>
<dbReference type="Gene3D" id="3.20.20.70">
    <property type="entry name" value="Aldolase class I"/>
    <property type="match status" value="1"/>
</dbReference>
<evidence type="ECO:0000256" key="6">
    <source>
        <dbReference type="ARBA" id="ARBA00022630"/>
    </source>
</evidence>
<evidence type="ECO:0000256" key="10">
    <source>
        <dbReference type="ARBA" id="ARBA00023033"/>
    </source>
</evidence>
<comment type="function">
    <text evidence="2">Nitronate monooxygenase that uses molecular oxygen to catalyze the oxidative denitrification of alkyl nitronates. Acts on propionate 3-nitronate (P3N), the presumed physiological substrate. Probably functions in the detoxification of P3N, a metabolic poison produced by plants and fungi as a defense mechanism.</text>
</comment>
<reference evidence="13" key="1">
    <citation type="journal article" date="2012" name="Genome Res.">
        <title>Genomic characterization of the Bacillus cereus sensu lato species: Backdrop to the evolution of Bacillus anthracis.</title>
        <authorList>
            <person name="Zwick M.E."/>
            <person name="Joseph S.J."/>
            <person name="Didelot X."/>
            <person name="Chen P.E."/>
            <person name="Bishop-Lilly K.A."/>
            <person name="Stewart A.C."/>
            <person name="Willner K."/>
            <person name="Nolan N."/>
            <person name="Lentz S."/>
            <person name="Thomason M.K."/>
            <person name="Sozhamannan S."/>
            <person name="Mateczun A.J."/>
            <person name="Du L."/>
            <person name="Read T.D."/>
        </authorList>
    </citation>
    <scope>NUCLEOTIDE SEQUENCE [LARGE SCALE GENOMIC DNA]</scope>
    <source>
        <strain evidence="13">AH603</strain>
    </source>
</reference>
<evidence type="ECO:0000256" key="11">
    <source>
        <dbReference type="ARBA" id="ARBA00031155"/>
    </source>
</evidence>
<evidence type="ECO:0000256" key="7">
    <source>
        <dbReference type="ARBA" id="ARBA00022643"/>
    </source>
</evidence>